<accession>A0ABY4KNW9</accession>
<keyword evidence="1" id="KW-0597">Phosphoprotein</keyword>
<dbReference type="PANTHER" id="PTHR44591">
    <property type="entry name" value="STRESS RESPONSE REGULATOR PROTEIN 1"/>
    <property type="match status" value="1"/>
</dbReference>
<keyword evidence="4" id="KW-1185">Reference proteome</keyword>
<dbReference type="Proteomes" id="UP000831189">
    <property type="component" value="Chromosome"/>
</dbReference>
<dbReference type="Pfam" id="PF00072">
    <property type="entry name" value="Response_reg"/>
    <property type="match status" value="1"/>
</dbReference>
<organism evidence="3 4">
    <name type="scientific">Pseudomonas knackmussii</name>
    <dbReference type="NCBI Taxonomy" id="65741"/>
    <lineage>
        <taxon>Bacteria</taxon>
        <taxon>Pseudomonadati</taxon>
        <taxon>Pseudomonadota</taxon>
        <taxon>Gammaproteobacteria</taxon>
        <taxon>Pseudomonadales</taxon>
        <taxon>Pseudomonadaceae</taxon>
        <taxon>Pseudomonas</taxon>
    </lineage>
</organism>
<evidence type="ECO:0000313" key="3">
    <source>
        <dbReference type="EMBL" id="UPQ80947.1"/>
    </source>
</evidence>
<dbReference type="PANTHER" id="PTHR44591:SF24">
    <property type="entry name" value="PROTEIN-GLUTAMATE METHYLESTERASE_PROTEIN-GLUTAMINE GLUTAMINASE 1"/>
    <property type="match status" value="1"/>
</dbReference>
<reference evidence="3 4" key="1">
    <citation type="submission" date="2022-04" db="EMBL/GenBank/DDBJ databases">
        <title>Pseudomonas knackmussii B09-2.</title>
        <authorList>
            <person name="Deng Y."/>
        </authorList>
    </citation>
    <scope>NUCLEOTIDE SEQUENCE [LARGE SCALE GENOMIC DNA]</scope>
    <source>
        <strain evidence="3 4">B09-2</strain>
    </source>
</reference>
<dbReference type="EMBL" id="CP096208">
    <property type="protein sequence ID" value="UPQ80947.1"/>
    <property type="molecule type" value="Genomic_DNA"/>
</dbReference>
<dbReference type="InterPro" id="IPR050595">
    <property type="entry name" value="Bact_response_regulator"/>
</dbReference>
<dbReference type="Gene3D" id="3.40.50.2300">
    <property type="match status" value="1"/>
</dbReference>
<dbReference type="SMART" id="SM00448">
    <property type="entry name" value="REC"/>
    <property type="match status" value="1"/>
</dbReference>
<evidence type="ECO:0000256" key="1">
    <source>
        <dbReference type="ARBA" id="ARBA00022553"/>
    </source>
</evidence>
<dbReference type="SUPFAM" id="SSF52172">
    <property type="entry name" value="CheY-like"/>
    <property type="match status" value="1"/>
</dbReference>
<gene>
    <name evidence="3" type="ORF">M0M42_10830</name>
</gene>
<sequence>MITSNSNVAAGRRLENMRVLVVEDEALVGMLLDDMLQDIGCESVQLASRFDEAMRAAEQEEFGLAVLDVNLDGVSSLPIADRLIELGIPLIFATGYGKSGLDSRYANIPTLQKPFFFADLERVVQQALTAS</sequence>
<protein>
    <submittedName>
        <fullName evidence="3">Response regulator</fullName>
    </submittedName>
</protein>
<proteinExistence type="predicted"/>
<evidence type="ECO:0000313" key="4">
    <source>
        <dbReference type="Proteomes" id="UP000831189"/>
    </source>
</evidence>
<evidence type="ECO:0000259" key="2">
    <source>
        <dbReference type="SMART" id="SM00448"/>
    </source>
</evidence>
<feature type="domain" description="Response regulatory" evidence="2">
    <location>
        <begin position="17"/>
        <end position="124"/>
    </location>
</feature>
<name>A0ABY4KNW9_9PSED</name>
<dbReference type="InterPro" id="IPR001789">
    <property type="entry name" value="Sig_transdc_resp-reg_receiver"/>
</dbReference>
<dbReference type="InterPro" id="IPR011006">
    <property type="entry name" value="CheY-like_superfamily"/>
</dbReference>